<reference evidence="1 2" key="1">
    <citation type="submission" date="2012-05" db="EMBL/GenBank/DDBJ databases">
        <authorList>
            <person name="Weinstock G."/>
            <person name="Sodergren E."/>
            <person name="Lobos E.A."/>
            <person name="Fulton L."/>
            <person name="Fulton R."/>
            <person name="Courtney L."/>
            <person name="Fronick C."/>
            <person name="O'Laughlin M."/>
            <person name="Godfrey J."/>
            <person name="Wilson R.M."/>
            <person name="Miner T."/>
            <person name="Farmer C."/>
            <person name="Delehaunty K."/>
            <person name="Cordes M."/>
            <person name="Minx P."/>
            <person name="Tomlinson C."/>
            <person name="Chen J."/>
            <person name="Wollam A."/>
            <person name="Pepin K.H."/>
            <person name="Bhonagiri V."/>
            <person name="Zhang X."/>
            <person name="Suruliraj S."/>
            <person name="Warren W."/>
            <person name="Mitreva M."/>
            <person name="Mardis E.R."/>
            <person name="Wilson R.K."/>
        </authorList>
    </citation>
    <scope>NUCLEOTIDE SEQUENCE [LARGE SCALE GENOMIC DNA]</scope>
    <source>
        <strain evidence="1 2">DSM 1785</strain>
    </source>
</reference>
<proteinExistence type="predicted"/>
<gene>
    <name evidence="1" type="ORF">HMPREF0216_01288</name>
</gene>
<dbReference type="OrthoDB" id="1930532at2"/>
<dbReference type="AlphaFoldDB" id="L1QIY1"/>
<evidence type="ECO:0000313" key="1">
    <source>
        <dbReference type="EMBL" id="EKY27645.1"/>
    </source>
</evidence>
<sequence>MDKYNIIILNLCKYYGIEFKELDLLLRDREKRLIFLLLIKNFRCLDVNKTIDMTRYINEKNIKVNLKKAEEKVLINKQFREDYFEIEEKIKKNFKNA</sequence>
<dbReference type="EMBL" id="AMEZ01000033">
    <property type="protein sequence ID" value="EKY27645.1"/>
    <property type="molecule type" value="Genomic_DNA"/>
</dbReference>
<keyword evidence="2" id="KW-1185">Reference proteome</keyword>
<accession>L1QIY1</accession>
<dbReference type="STRING" id="545697.HMPREF0216_01288"/>
<comment type="caution">
    <text evidence="1">The sequence shown here is derived from an EMBL/GenBank/DDBJ whole genome shotgun (WGS) entry which is preliminary data.</text>
</comment>
<dbReference type="PATRIC" id="fig|545697.3.peg.1267"/>
<protein>
    <submittedName>
        <fullName evidence="1">Uncharacterized protein</fullName>
    </submittedName>
</protein>
<organism evidence="1 2">
    <name type="scientific">Clostridium celatum DSM 1785</name>
    <dbReference type="NCBI Taxonomy" id="545697"/>
    <lineage>
        <taxon>Bacteria</taxon>
        <taxon>Bacillati</taxon>
        <taxon>Bacillota</taxon>
        <taxon>Clostridia</taxon>
        <taxon>Eubacteriales</taxon>
        <taxon>Clostridiaceae</taxon>
        <taxon>Clostridium</taxon>
    </lineage>
</organism>
<name>L1QIY1_9CLOT</name>
<evidence type="ECO:0000313" key="2">
    <source>
        <dbReference type="Proteomes" id="UP000010420"/>
    </source>
</evidence>
<dbReference type="HOGENOM" id="CLU_152429_1_0_9"/>
<dbReference type="RefSeq" id="WP_005212369.1">
    <property type="nucleotide sequence ID" value="NZ_KB291625.1"/>
</dbReference>
<dbReference type="Proteomes" id="UP000010420">
    <property type="component" value="Unassembled WGS sequence"/>
</dbReference>